<protein>
    <recommendedName>
        <fullName evidence="1">3'-5' exoribonuclease Rv2179c-like domain-containing protein</fullName>
    </recommendedName>
</protein>
<dbReference type="SUPFAM" id="SSF53098">
    <property type="entry name" value="Ribonuclease H-like"/>
    <property type="match status" value="1"/>
</dbReference>
<dbReference type="EMBL" id="CQBM01000017">
    <property type="protein sequence ID" value="CNI67933.1"/>
    <property type="molecule type" value="Genomic_DNA"/>
</dbReference>
<evidence type="ECO:0000313" key="3">
    <source>
        <dbReference type="Proteomes" id="UP000040841"/>
    </source>
</evidence>
<name>A0AA36LVF3_YERMO</name>
<dbReference type="Pfam" id="PF16473">
    <property type="entry name" value="Rv2179c-like"/>
    <property type="match status" value="1"/>
</dbReference>
<evidence type="ECO:0000313" key="2">
    <source>
        <dbReference type="EMBL" id="CNI67933.1"/>
    </source>
</evidence>
<sequence length="183" mass="20694">MSHLMLDLETLGVSTEAPLISIGAIFFDLSSGTQHAEFYRVVHLSSALEFGQPEPATLQWWMKQSDEARSVFNEPDSLSMKAILVEFSDFIKRFGDENVKVWGNGSSFDNAILASAYRKQSIDLPWDFRNDRDVRTIIDLAKELKNFDARAAIKMNEYAHHALHDAKYQAAYVSAAYQALKTI</sequence>
<dbReference type="InterPro" id="IPR012337">
    <property type="entry name" value="RNaseH-like_sf"/>
</dbReference>
<dbReference type="InterPro" id="IPR033390">
    <property type="entry name" value="Rv2179c-like"/>
</dbReference>
<organism evidence="2 3">
    <name type="scientific">Yersinia mollaretii</name>
    <dbReference type="NCBI Taxonomy" id="33060"/>
    <lineage>
        <taxon>Bacteria</taxon>
        <taxon>Pseudomonadati</taxon>
        <taxon>Pseudomonadota</taxon>
        <taxon>Gammaproteobacteria</taxon>
        <taxon>Enterobacterales</taxon>
        <taxon>Yersiniaceae</taxon>
        <taxon>Yersinia</taxon>
    </lineage>
</organism>
<accession>A0AA36LVF3</accession>
<dbReference type="InterPro" id="IPR036397">
    <property type="entry name" value="RNaseH_sf"/>
</dbReference>
<dbReference type="AlphaFoldDB" id="A0AA36LVF3"/>
<comment type="caution">
    <text evidence="2">The sequence shown here is derived from an EMBL/GenBank/DDBJ whole genome shotgun (WGS) entry which is preliminary data.</text>
</comment>
<reference evidence="2 3" key="1">
    <citation type="submission" date="2015-03" db="EMBL/GenBank/DDBJ databases">
        <authorList>
            <consortium name="Pathogen Informatics"/>
            <person name="Murphy D."/>
        </authorList>
    </citation>
    <scope>NUCLEOTIDE SEQUENCE [LARGE SCALE GENOMIC DNA]</scope>
    <source>
        <strain evidence="2 3">FE82747</strain>
    </source>
</reference>
<dbReference type="Gene3D" id="3.30.420.10">
    <property type="entry name" value="Ribonuclease H-like superfamily/Ribonuclease H"/>
    <property type="match status" value="1"/>
</dbReference>
<evidence type="ECO:0000259" key="1">
    <source>
        <dbReference type="Pfam" id="PF16473"/>
    </source>
</evidence>
<feature type="domain" description="3'-5' exoribonuclease Rv2179c-like" evidence="1">
    <location>
        <begin position="3"/>
        <end position="175"/>
    </location>
</feature>
<dbReference type="GO" id="GO:0003676">
    <property type="term" value="F:nucleic acid binding"/>
    <property type="evidence" value="ECO:0007669"/>
    <property type="project" value="InterPro"/>
</dbReference>
<proteinExistence type="predicted"/>
<dbReference type="Proteomes" id="UP000040841">
    <property type="component" value="Unassembled WGS sequence"/>
</dbReference>
<gene>
    <name evidence="2" type="ORF">ERS008502_03958</name>
</gene>